<protein>
    <submittedName>
        <fullName evidence="1">Uncharacterized protein</fullName>
    </submittedName>
</protein>
<dbReference type="EMBL" id="JAKZBV010000001">
    <property type="protein sequence ID" value="MCH6470227.1"/>
    <property type="molecule type" value="Genomic_DNA"/>
</dbReference>
<evidence type="ECO:0000313" key="1">
    <source>
        <dbReference type="EMBL" id="MCH6470227.1"/>
    </source>
</evidence>
<organism evidence="1 2">
    <name type="scientific">Sinomonas terrae</name>
    <dbReference type="NCBI Taxonomy" id="2908838"/>
    <lineage>
        <taxon>Bacteria</taxon>
        <taxon>Bacillati</taxon>
        <taxon>Actinomycetota</taxon>
        <taxon>Actinomycetes</taxon>
        <taxon>Micrococcales</taxon>
        <taxon>Micrococcaceae</taxon>
        <taxon>Sinomonas</taxon>
    </lineage>
</organism>
<keyword evidence="2" id="KW-1185">Reference proteome</keyword>
<dbReference type="RefSeq" id="WP_241053747.1">
    <property type="nucleotide sequence ID" value="NZ_JAKZBV010000001.1"/>
</dbReference>
<comment type="caution">
    <text evidence="1">The sequence shown here is derived from an EMBL/GenBank/DDBJ whole genome shotgun (WGS) entry which is preliminary data.</text>
</comment>
<name>A0ABS9U0K5_9MICC</name>
<reference evidence="1 2" key="1">
    <citation type="submission" date="2022-03" db="EMBL/GenBank/DDBJ databases">
        <title>Sinomonas sp. isolated from a soil.</title>
        <authorList>
            <person name="Han J."/>
            <person name="Kim D.-U."/>
        </authorList>
    </citation>
    <scope>NUCLEOTIDE SEQUENCE [LARGE SCALE GENOMIC DNA]</scope>
    <source>
        <strain evidence="1 2">5-5</strain>
    </source>
</reference>
<dbReference type="Proteomes" id="UP001202922">
    <property type="component" value="Unassembled WGS sequence"/>
</dbReference>
<accession>A0ABS9U0K5</accession>
<gene>
    <name evidence="1" type="ORF">L0M17_09600</name>
</gene>
<sequence length="114" mass="12615">MKFHGLNDPRRPAVHYEALPASSPGAGDAVEGDLLRGLDGYLFKDAEGQRWWVMFSSQEGQILACANVDDEEEEEVRVLARNVSRAKAEEAFRQFPPSSLEEAALLAEGLEEKP</sequence>
<proteinExistence type="predicted"/>
<evidence type="ECO:0000313" key="2">
    <source>
        <dbReference type="Proteomes" id="UP001202922"/>
    </source>
</evidence>